<accession>A0A1X7UD41</accession>
<reference evidence="1" key="1">
    <citation type="submission" date="2017-05" db="UniProtKB">
        <authorList>
            <consortium name="EnsemblMetazoa"/>
        </authorList>
    </citation>
    <scope>IDENTIFICATION</scope>
</reference>
<dbReference type="InParanoid" id="A0A1X7UD41"/>
<organism evidence="1">
    <name type="scientific">Amphimedon queenslandica</name>
    <name type="common">Sponge</name>
    <dbReference type="NCBI Taxonomy" id="400682"/>
    <lineage>
        <taxon>Eukaryota</taxon>
        <taxon>Metazoa</taxon>
        <taxon>Porifera</taxon>
        <taxon>Demospongiae</taxon>
        <taxon>Heteroscleromorpha</taxon>
        <taxon>Haplosclerida</taxon>
        <taxon>Niphatidae</taxon>
        <taxon>Amphimedon</taxon>
    </lineage>
</organism>
<sequence length="45" mass="5255">CAMLLLTLEGGEKEREKEREKKGERLHFKNCLTIQRKEDLAAILL</sequence>
<dbReference type="EnsemblMetazoa" id="Aqu2.1.25387_001">
    <property type="protein sequence ID" value="Aqu2.1.25387_001"/>
    <property type="gene ID" value="Aqu2.1.25387"/>
</dbReference>
<dbReference type="AlphaFoldDB" id="A0A1X7UD41"/>
<evidence type="ECO:0000313" key="1">
    <source>
        <dbReference type="EnsemblMetazoa" id="Aqu2.1.25387_001"/>
    </source>
</evidence>
<proteinExistence type="predicted"/>
<name>A0A1X7UD41_AMPQE</name>
<protein>
    <submittedName>
        <fullName evidence="1">Uncharacterized protein</fullName>
    </submittedName>
</protein>